<feature type="region of interest" description="Disordered" evidence="5">
    <location>
        <begin position="717"/>
        <end position="756"/>
    </location>
</feature>
<feature type="compositionally biased region" description="Polar residues" evidence="5">
    <location>
        <begin position="634"/>
        <end position="655"/>
    </location>
</feature>
<dbReference type="AlphaFoldDB" id="A0A1E7FIH6"/>
<evidence type="ECO:0000256" key="1">
    <source>
        <dbReference type="ARBA" id="ARBA00001974"/>
    </source>
</evidence>
<dbReference type="InterPro" id="IPR002937">
    <property type="entry name" value="Amino_oxidase"/>
</dbReference>
<dbReference type="Pfam" id="PF01593">
    <property type="entry name" value="Amino_oxidase"/>
    <property type="match status" value="1"/>
</dbReference>
<evidence type="ECO:0000313" key="7">
    <source>
        <dbReference type="EMBL" id="OEU17981.1"/>
    </source>
</evidence>
<reference evidence="7 8" key="1">
    <citation type="submission" date="2016-09" db="EMBL/GenBank/DDBJ databases">
        <title>Extensive genetic diversity and differential bi-allelic expression allows diatom success in the polar Southern Ocean.</title>
        <authorList>
            <consortium name="DOE Joint Genome Institute"/>
            <person name="Mock T."/>
            <person name="Otillar R.P."/>
            <person name="Strauss J."/>
            <person name="Dupont C."/>
            <person name="Frickenhaus S."/>
            <person name="Maumus F."/>
            <person name="Mcmullan M."/>
            <person name="Sanges R."/>
            <person name="Schmutz J."/>
            <person name="Toseland A."/>
            <person name="Valas R."/>
            <person name="Veluchamy A."/>
            <person name="Ward B.J."/>
            <person name="Allen A."/>
            <person name="Barry K."/>
            <person name="Falciatore A."/>
            <person name="Ferrante M."/>
            <person name="Fortunato A.E."/>
            <person name="Gloeckner G."/>
            <person name="Gruber A."/>
            <person name="Hipkin R."/>
            <person name="Janech M."/>
            <person name="Kroth P."/>
            <person name="Leese F."/>
            <person name="Lindquist E."/>
            <person name="Lyon B.R."/>
            <person name="Martin J."/>
            <person name="Mayer C."/>
            <person name="Parker M."/>
            <person name="Quesneville H."/>
            <person name="Raymond J."/>
            <person name="Uhlig C."/>
            <person name="Valentin K.U."/>
            <person name="Worden A.Z."/>
            <person name="Armbrust E.V."/>
            <person name="Bowler C."/>
            <person name="Green B."/>
            <person name="Moulton V."/>
            <person name="Van Oosterhout C."/>
            <person name="Grigoriev I."/>
        </authorList>
    </citation>
    <scope>NUCLEOTIDE SEQUENCE [LARGE SCALE GENOMIC DNA]</scope>
    <source>
        <strain evidence="7 8">CCMP1102</strain>
    </source>
</reference>
<keyword evidence="8" id="KW-1185">Reference proteome</keyword>
<dbReference type="InParanoid" id="A0A1E7FIH6"/>
<dbReference type="PRINTS" id="PR00757">
    <property type="entry name" value="AMINEOXDASEF"/>
</dbReference>
<proteinExistence type="inferred from homology"/>
<dbReference type="InterPro" id="IPR001613">
    <property type="entry name" value="Flavin_amine_oxidase"/>
</dbReference>
<comment type="cofactor">
    <cofactor evidence="1 4">
        <name>FAD</name>
        <dbReference type="ChEBI" id="CHEBI:57692"/>
    </cofactor>
</comment>
<feature type="binding site" evidence="3">
    <location>
        <begin position="84"/>
        <end position="85"/>
    </location>
    <ligand>
        <name>FAD</name>
        <dbReference type="ChEBI" id="CHEBI:57692"/>
    </ligand>
</feature>
<keyword evidence="4" id="KW-0285">Flavoprotein</keyword>
<dbReference type="EMBL" id="KV784357">
    <property type="protein sequence ID" value="OEU17981.1"/>
    <property type="molecule type" value="Genomic_DNA"/>
</dbReference>
<protein>
    <recommendedName>
        <fullName evidence="4">Amine oxidase</fullName>
        <ecNumber evidence="4">1.4.3.-</ecNumber>
    </recommendedName>
</protein>
<feature type="transmembrane region" description="Helical" evidence="4">
    <location>
        <begin position="12"/>
        <end position="32"/>
    </location>
</feature>
<dbReference type="Proteomes" id="UP000095751">
    <property type="component" value="Unassembled WGS sequence"/>
</dbReference>
<evidence type="ECO:0000259" key="6">
    <source>
        <dbReference type="Pfam" id="PF01593"/>
    </source>
</evidence>
<feature type="domain" description="Amine oxidase" evidence="6">
    <location>
        <begin position="64"/>
        <end position="503"/>
    </location>
</feature>
<feature type="compositionally biased region" description="Acidic residues" evidence="5">
    <location>
        <begin position="717"/>
        <end position="731"/>
    </location>
</feature>
<feature type="binding site" evidence="3">
    <location>
        <position position="273"/>
    </location>
    <ligand>
        <name>FAD</name>
        <dbReference type="ChEBI" id="CHEBI:57692"/>
    </ligand>
</feature>
<keyword evidence="4" id="KW-0812">Transmembrane</keyword>
<keyword evidence="2 4" id="KW-0560">Oxidoreductase</keyword>
<sequence length="791" mass="88774">MIRDHDTTRLPSLVPLLLGLIITLSISLTLFTGVTGETFSDDVDNDNNNNTVVYDVLIIGAGWSGLAAANALRDKGITNVKILEARDYIGGRSRTLQDYFVDGLATEVGSSWVYRHSAIDALYNKLGLQWDVSRFNFGTIKLYNEWGALSKTDSKKLKSDYIDGFVAYAKNQYANKDDDIDLSVEELMASYFASSDGRNLPNMRRQAVHAFVTPVSTNLGQIDDEADASNIIYGLTWEDEELDFTAVPHGGFTPVVNEYSKPIAHWITRNSVVTKINYTRNHIVEVTTNNGVNSGNTLYHTRTVICTVPIGVLQHRDIEFVPDLPEKKWNAIDSIGNGSVNKCIMYWDRNTKNTSWWPEGELDLQLITNADTGSDAWTYFINDQSHATNHDHYVLTAWSAGDIVKELEAETDEQTLARVLINLRTMFGEEVPEPTKILVTRWLSDPYSRGVHTFRETGVDNERAKRELKRSLDDQVFFAGEAVDWGSNTVAAYNSGIAVANDVVKSLYIDDDDNSNNDVQEDQPTFQPTLYNTFNPTSLDTSSEYSVGNVCADDNNYRYYKDAWKDCTWIVENDRCNRSDNKSGKSVTEYYCPVLCGYCDGSDSDDGNGSGNDNDSAGDTTDLDKQNVVGEIGTGTNSSTEDSSYASAVTPSESPITVKPTDKPTEQQNENEIQTENEIITDVAVDLQQNEEIKEVDQKQQEEIFEALLIEISASLEEEEREEIKEEDQQDQNEKIKLEDQQQQEDHSGFEKVEGFMVSRNSRLRNRIKIVSERDGYRLRSSTKQEVQGGD</sequence>
<dbReference type="Gene3D" id="3.90.660.10">
    <property type="match status" value="1"/>
</dbReference>
<comment type="similarity">
    <text evidence="4">Belongs to the flavin monoamine oxidase family.</text>
</comment>
<evidence type="ECO:0000256" key="5">
    <source>
        <dbReference type="SAM" id="MobiDB-lite"/>
    </source>
</evidence>
<dbReference type="InterPro" id="IPR036188">
    <property type="entry name" value="FAD/NAD-bd_sf"/>
</dbReference>
<feature type="region of interest" description="Disordered" evidence="5">
    <location>
        <begin position="606"/>
        <end position="677"/>
    </location>
</feature>
<dbReference type="KEGG" id="fcy:FRACYDRAFT_261034"/>
<dbReference type="GO" id="GO:0016491">
    <property type="term" value="F:oxidoreductase activity"/>
    <property type="evidence" value="ECO:0007669"/>
    <property type="project" value="UniProtKB-KW"/>
</dbReference>
<keyword evidence="4" id="KW-0274">FAD</keyword>
<evidence type="ECO:0000256" key="3">
    <source>
        <dbReference type="PIRSR" id="PIRSR601613-1"/>
    </source>
</evidence>
<dbReference type="PANTHER" id="PTHR10742:SF410">
    <property type="entry name" value="LYSINE-SPECIFIC HISTONE DEMETHYLASE 2"/>
    <property type="match status" value="1"/>
</dbReference>
<evidence type="ECO:0000256" key="4">
    <source>
        <dbReference type="RuleBase" id="RU362067"/>
    </source>
</evidence>
<dbReference type="Gene3D" id="3.50.50.60">
    <property type="entry name" value="FAD/NAD(P)-binding domain"/>
    <property type="match status" value="1"/>
</dbReference>
<accession>A0A1E7FIH6</accession>
<keyword evidence="4" id="KW-1133">Transmembrane helix</keyword>
<evidence type="ECO:0000313" key="8">
    <source>
        <dbReference type="Proteomes" id="UP000095751"/>
    </source>
</evidence>
<organism evidence="7 8">
    <name type="scientific">Fragilariopsis cylindrus CCMP1102</name>
    <dbReference type="NCBI Taxonomy" id="635003"/>
    <lineage>
        <taxon>Eukaryota</taxon>
        <taxon>Sar</taxon>
        <taxon>Stramenopiles</taxon>
        <taxon>Ochrophyta</taxon>
        <taxon>Bacillariophyta</taxon>
        <taxon>Bacillariophyceae</taxon>
        <taxon>Bacillariophycidae</taxon>
        <taxon>Bacillariales</taxon>
        <taxon>Bacillariaceae</taxon>
        <taxon>Fragilariopsis</taxon>
    </lineage>
</organism>
<dbReference type="OrthoDB" id="47106at2759"/>
<feature type="compositionally biased region" description="Low complexity" evidence="5">
    <location>
        <begin position="666"/>
        <end position="677"/>
    </location>
</feature>
<keyword evidence="4" id="KW-0472">Membrane</keyword>
<dbReference type="PANTHER" id="PTHR10742">
    <property type="entry name" value="FLAVIN MONOAMINE OXIDASE"/>
    <property type="match status" value="1"/>
</dbReference>
<dbReference type="SUPFAM" id="SSF51905">
    <property type="entry name" value="FAD/NAD(P)-binding domain"/>
    <property type="match status" value="1"/>
</dbReference>
<feature type="binding site" evidence="3">
    <location>
        <position position="64"/>
    </location>
    <ligand>
        <name>FAD</name>
        <dbReference type="ChEBI" id="CHEBI:57692"/>
    </ligand>
</feature>
<name>A0A1E7FIH6_9STRA</name>
<dbReference type="InterPro" id="IPR050281">
    <property type="entry name" value="Flavin_monoamine_oxidase"/>
</dbReference>
<dbReference type="EC" id="1.4.3.-" evidence="4"/>
<evidence type="ECO:0000256" key="2">
    <source>
        <dbReference type="ARBA" id="ARBA00023002"/>
    </source>
</evidence>
<dbReference type="SUPFAM" id="SSF54373">
    <property type="entry name" value="FAD-linked reductases, C-terminal domain"/>
    <property type="match status" value="1"/>
</dbReference>
<feature type="compositionally biased region" description="Basic and acidic residues" evidence="5">
    <location>
        <begin position="732"/>
        <end position="754"/>
    </location>
</feature>
<gene>
    <name evidence="7" type="ORF">FRACYDRAFT_261034</name>
</gene>